<organism evidence="1 2">
    <name type="scientific">Colletotrichum truncatum</name>
    <name type="common">Anthracnose fungus</name>
    <name type="synonym">Colletotrichum capsici</name>
    <dbReference type="NCBI Taxonomy" id="5467"/>
    <lineage>
        <taxon>Eukaryota</taxon>
        <taxon>Fungi</taxon>
        <taxon>Dikarya</taxon>
        <taxon>Ascomycota</taxon>
        <taxon>Pezizomycotina</taxon>
        <taxon>Sordariomycetes</taxon>
        <taxon>Hypocreomycetidae</taxon>
        <taxon>Glomerellales</taxon>
        <taxon>Glomerellaceae</taxon>
        <taxon>Colletotrichum</taxon>
        <taxon>Colletotrichum truncatum species complex</taxon>
    </lineage>
</organism>
<protein>
    <submittedName>
        <fullName evidence="1">Uncharacterized protein</fullName>
    </submittedName>
</protein>
<name>A0ACC3YTX8_COLTU</name>
<comment type="caution">
    <text evidence="1">The sequence shown here is derived from an EMBL/GenBank/DDBJ whole genome shotgun (WGS) entry which is preliminary data.</text>
</comment>
<dbReference type="Proteomes" id="UP000805649">
    <property type="component" value="Unassembled WGS sequence"/>
</dbReference>
<dbReference type="EMBL" id="VUJX02000006">
    <property type="protein sequence ID" value="KAL0935332.1"/>
    <property type="molecule type" value="Genomic_DNA"/>
</dbReference>
<accession>A0ACC3YTX8</accession>
<gene>
    <name evidence="1" type="ORF">CTRU02_209923</name>
</gene>
<keyword evidence="2" id="KW-1185">Reference proteome</keyword>
<proteinExistence type="predicted"/>
<sequence length="160" mass="18182">MSRPTPRCQATSQAVPSPFDPKIHWHTIYTYDDYIRQITHQCVETRSWSVWANGPLKSDGAAASEENEDAAMAGCVVNDQDPEASQDNAIIIFPSIGFQWTRGLYFSRQPRSRSLLESSGWHQPNTIIVSPQEYRGIVVNYAAYRQLNFNSPQHHLAIFQ</sequence>
<evidence type="ECO:0000313" key="2">
    <source>
        <dbReference type="Proteomes" id="UP000805649"/>
    </source>
</evidence>
<reference evidence="1 2" key="1">
    <citation type="journal article" date="2020" name="Phytopathology">
        <title>Genome Sequence Resources of Colletotrichum truncatum, C. plurivorum, C. musicola, and C. sojae: Four Species Pathogenic to Soybean (Glycine max).</title>
        <authorList>
            <person name="Rogerio F."/>
            <person name="Boufleur T.R."/>
            <person name="Ciampi-Guillardi M."/>
            <person name="Sukno S.A."/>
            <person name="Thon M.R."/>
            <person name="Massola Junior N.S."/>
            <person name="Baroncelli R."/>
        </authorList>
    </citation>
    <scope>NUCLEOTIDE SEQUENCE [LARGE SCALE GENOMIC DNA]</scope>
    <source>
        <strain evidence="1 2">CMES1059</strain>
    </source>
</reference>
<evidence type="ECO:0000313" key="1">
    <source>
        <dbReference type="EMBL" id="KAL0935332.1"/>
    </source>
</evidence>